<evidence type="ECO:0000256" key="1">
    <source>
        <dbReference type="SAM" id="Phobius"/>
    </source>
</evidence>
<keyword evidence="1" id="KW-0472">Membrane</keyword>
<protein>
    <submittedName>
        <fullName evidence="2">Uncharacterized protein</fullName>
    </submittedName>
</protein>
<dbReference type="Proteomes" id="UP000276991">
    <property type="component" value="Unassembled WGS sequence"/>
</dbReference>
<evidence type="ECO:0000313" key="3">
    <source>
        <dbReference type="Proteomes" id="UP000276991"/>
    </source>
</evidence>
<organism evidence="2 3">
    <name type="scientific">Acanthocheilonema viteae</name>
    <name type="common">Filarial nematode worm</name>
    <name type="synonym">Dipetalonema viteae</name>
    <dbReference type="NCBI Taxonomy" id="6277"/>
    <lineage>
        <taxon>Eukaryota</taxon>
        <taxon>Metazoa</taxon>
        <taxon>Ecdysozoa</taxon>
        <taxon>Nematoda</taxon>
        <taxon>Chromadorea</taxon>
        <taxon>Rhabditida</taxon>
        <taxon>Spirurina</taxon>
        <taxon>Spiruromorpha</taxon>
        <taxon>Filarioidea</taxon>
        <taxon>Onchocercidae</taxon>
        <taxon>Acanthocheilonema</taxon>
    </lineage>
</organism>
<proteinExistence type="predicted"/>
<dbReference type="AlphaFoldDB" id="A0A498SDK4"/>
<dbReference type="EMBL" id="UPTC01000678">
    <property type="protein sequence ID" value="VBB29714.1"/>
    <property type="molecule type" value="Genomic_DNA"/>
</dbReference>
<name>A0A498SDK4_ACAVI</name>
<accession>A0A498SDK4</accession>
<sequence length="319" mass="37326">MISEVLGLLLGQISVLSMRRFFKALPKPWIHKYVHPIILRFLRCDTPSADILYCNRTQSESTYVAVPPSICQHFQRFHTRMKIIIDSISRALLKLHNYDKQLIRFEETLIGSAIALIIIFGILLTVLLWLRRLSHTLPNSSPENNKRNEEEYNCWKQKKIYRERSASESSITAKFASNMANLGEEAKKSTEKSQSSSIEQREFNAGTNKETVLNMRSRQHQQSCNTELFNSVGNYNGCQIRRRTFNEVKRQDISSSKKCCENIKLAKKEQIKSRFLQRYVPIFLFFSDGSLDKDIFHSSVKLHPIKTAKRRKRRYKRIF</sequence>
<evidence type="ECO:0000313" key="2">
    <source>
        <dbReference type="EMBL" id="VBB29714.1"/>
    </source>
</evidence>
<keyword evidence="1" id="KW-1133">Transmembrane helix</keyword>
<keyword evidence="3" id="KW-1185">Reference proteome</keyword>
<keyword evidence="1" id="KW-0812">Transmembrane</keyword>
<reference evidence="2 3" key="1">
    <citation type="submission" date="2018-08" db="EMBL/GenBank/DDBJ databases">
        <authorList>
            <person name="Laetsch R D."/>
            <person name="Stevens L."/>
            <person name="Kumar S."/>
            <person name="Blaxter L. M."/>
        </authorList>
    </citation>
    <scope>NUCLEOTIDE SEQUENCE [LARGE SCALE GENOMIC DNA]</scope>
</reference>
<feature type="transmembrane region" description="Helical" evidence="1">
    <location>
        <begin position="109"/>
        <end position="130"/>
    </location>
</feature>
<dbReference type="OrthoDB" id="5858090at2759"/>
<gene>
    <name evidence="2" type="ORF">NAV_LOCUS4511</name>
</gene>